<name>A0A1X0DZP7_MYCIE</name>
<proteinExistence type="predicted"/>
<reference evidence="2 3" key="1">
    <citation type="submission" date="2017-02" db="EMBL/GenBank/DDBJ databases">
        <title>The new phylogeny of genus Mycobacterium.</title>
        <authorList>
            <person name="Tortoli E."/>
            <person name="Trovato A."/>
            <person name="Cirillo D.M."/>
        </authorList>
    </citation>
    <scope>NUCLEOTIDE SEQUENCE [LARGE SCALE GENOMIC DNA]</scope>
    <source>
        <strain evidence="2 3">DSM 44049</strain>
    </source>
</reference>
<comment type="caution">
    <text evidence="2">The sequence shown here is derived from an EMBL/GenBank/DDBJ whole genome shotgun (WGS) entry which is preliminary data.</text>
</comment>
<feature type="region of interest" description="Disordered" evidence="1">
    <location>
        <begin position="1"/>
        <end position="92"/>
    </location>
</feature>
<organism evidence="2 3">
    <name type="scientific">Mycobacterium intermedium</name>
    <dbReference type="NCBI Taxonomy" id="28445"/>
    <lineage>
        <taxon>Bacteria</taxon>
        <taxon>Bacillati</taxon>
        <taxon>Actinomycetota</taxon>
        <taxon>Actinomycetes</taxon>
        <taxon>Mycobacteriales</taxon>
        <taxon>Mycobacteriaceae</taxon>
        <taxon>Mycobacterium</taxon>
        <taxon>Mycobacterium simiae complex</taxon>
    </lineage>
</organism>
<evidence type="ECO:0000256" key="1">
    <source>
        <dbReference type="SAM" id="MobiDB-lite"/>
    </source>
</evidence>
<evidence type="ECO:0000313" key="2">
    <source>
        <dbReference type="EMBL" id="ORA77749.1"/>
    </source>
</evidence>
<evidence type="ECO:0000313" key="3">
    <source>
        <dbReference type="Proteomes" id="UP000192739"/>
    </source>
</evidence>
<feature type="non-terminal residue" evidence="2">
    <location>
        <position position="1"/>
    </location>
</feature>
<dbReference type="AlphaFoldDB" id="A0A1X0DZP7"/>
<dbReference type="Proteomes" id="UP000192739">
    <property type="component" value="Unassembled WGS sequence"/>
</dbReference>
<gene>
    <name evidence="2" type="ORF">BST27_31115</name>
</gene>
<protein>
    <submittedName>
        <fullName evidence="2">Uncharacterized protein</fullName>
    </submittedName>
</protein>
<feature type="non-terminal residue" evidence="2">
    <location>
        <position position="92"/>
    </location>
</feature>
<sequence length="92" mass="8520">RVVAGSAYPADPTATEQAGGAAVPAGPANGALIRAEPAGPAGASAGEHKSGPPTVAAVPAGPEISETACATGSAGAQQNPRVTAVPAGPTEL</sequence>
<feature type="compositionally biased region" description="Low complexity" evidence="1">
    <location>
        <begin position="18"/>
        <end position="62"/>
    </location>
</feature>
<keyword evidence="3" id="KW-1185">Reference proteome</keyword>
<accession>A0A1X0DZP7</accession>
<feature type="compositionally biased region" description="Polar residues" evidence="1">
    <location>
        <begin position="68"/>
        <end position="81"/>
    </location>
</feature>
<dbReference type="EMBL" id="MVHT01000358">
    <property type="protein sequence ID" value="ORA77749.1"/>
    <property type="molecule type" value="Genomic_DNA"/>
</dbReference>